<dbReference type="Pfam" id="PF02311">
    <property type="entry name" value="AraC_binding"/>
    <property type="match status" value="1"/>
</dbReference>
<dbReference type="PROSITE" id="PS00041">
    <property type="entry name" value="HTH_ARAC_FAMILY_1"/>
    <property type="match status" value="1"/>
</dbReference>
<accession>A0A917D107</accession>
<evidence type="ECO:0000256" key="1">
    <source>
        <dbReference type="ARBA" id="ARBA00023015"/>
    </source>
</evidence>
<dbReference type="InterPro" id="IPR018060">
    <property type="entry name" value="HTH_AraC"/>
</dbReference>
<dbReference type="InterPro" id="IPR003313">
    <property type="entry name" value="AraC-bd"/>
</dbReference>
<comment type="caution">
    <text evidence="5">The sequence shown here is derived from an EMBL/GenBank/DDBJ whole genome shotgun (WGS) entry which is preliminary data.</text>
</comment>
<dbReference type="SMART" id="SM00342">
    <property type="entry name" value="HTH_ARAC"/>
    <property type="match status" value="1"/>
</dbReference>
<dbReference type="PANTHER" id="PTHR43280">
    <property type="entry name" value="ARAC-FAMILY TRANSCRIPTIONAL REGULATOR"/>
    <property type="match status" value="1"/>
</dbReference>
<keyword evidence="2" id="KW-0238">DNA-binding</keyword>
<dbReference type="Proteomes" id="UP000644756">
    <property type="component" value="Unassembled WGS sequence"/>
</dbReference>
<evidence type="ECO:0000313" key="6">
    <source>
        <dbReference type="Proteomes" id="UP000644756"/>
    </source>
</evidence>
<dbReference type="GO" id="GO:0043565">
    <property type="term" value="F:sequence-specific DNA binding"/>
    <property type="evidence" value="ECO:0007669"/>
    <property type="project" value="InterPro"/>
</dbReference>
<feature type="domain" description="HTH araC/xylS-type" evidence="4">
    <location>
        <begin position="190"/>
        <end position="288"/>
    </location>
</feature>
<dbReference type="InterPro" id="IPR009057">
    <property type="entry name" value="Homeodomain-like_sf"/>
</dbReference>
<gene>
    <name evidence="5" type="primary">yisR</name>
    <name evidence="5" type="ORF">GCM10010916_24240</name>
</gene>
<evidence type="ECO:0000256" key="3">
    <source>
        <dbReference type="ARBA" id="ARBA00023163"/>
    </source>
</evidence>
<dbReference type="SUPFAM" id="SSF46689">
    <property type="entry name" value="Homeodomain-like"/>
    <property type="match status" value="2"/>
</dbReference>
<dbReference type="PROSITE" id="PS01124">
    <property type="entry name" value="HTH_ARAC_FAMILY_2"/>
    <property type="match status" value="1"/>
</dbReference>
<protein>
    <submittedName>
        <fullName evidence="5">HTH-type transcriptional regulator YisR</fullName>
    </submittedName>
</protein>
<dbReference type="PANTHER" id="PTHR43280:SF30">
    <property type="entry name" value="MMSAB OPERON REGULATORY PROTEIN"/>
    <property type="match status" value="1"/>
</dbReference>
<dbReference type="InterPro" id="IPR037923">
    <property type="entry name" value="HTH-like"/>
</dbReference>
<dbReference type="InterPro" id="IPR018062">
    <property type="entry name" value="HTH_AraC-typ_CS"/>
</dbReference>
<sequence length="292" mass="33211">MTLLQFTVPPLPHYMIGGFTVAPAGRRHPSRKNIQVFDLLAVTSGCLYMGEEDRHYEVLPGHALILRPDSFHYATRECQEDTGYFWLHFQTTGPWSTAALSDYQAWAEPAASPLSNAHTTQTFTTRLPQFTKLLQPGKLYELLRQLELLLQKDLSAGARWKQQIIFQEVLQHLSASVERPLPSPSAACAEQAAAYLRQHYKEKLTAQQLGDHLNFHPVYIARCMQGAFGCSPSEYLLRYRIEQAKLLLLQTDLTISRIAEEVGFNQAAYFSSSFSKHEGIPPRKYRQRFSHG</sequence>
<dbReference type="GO" id="GO:0003700">
    <property type="term" value="F:DNA-binding transcription factor activity"/>
    <property type="evidence" value="ECO:0007669"/>
    <property type="project" value="InterPro"/>
</dbReference>
<dbReference type="AlphaFoldDB" id="A0A917D107"/>
<dbReference type="Pfam" id="PF12833">
    <property type="entry name" value="HTH_18"/>
    <property type="match status" value="1"/>
</dbReference>
<dbReference type="SUPFAM" id="SSF51215">
    <property type="entry name" value="Regulatory protein AraC"/>
    <property type="match status" value="1"/>
</dbReference>
<reference evidence="5" key="2">
    <citation type="submission" date="2020-09" db="EMBL/GenBank/DDBJ databases">
        <authorList>
            <person name="Sun Q."/>
            <person name="Zhou Y."/>
        </authorList>
    </citation>
    <scope>NUCLEOTIDE SEQUENCE</scope>
    <source>
        <strain evidence="5">CGMCC 1.12987</strain>
    </source>
</reference>
<keyword evidence="1" id="KW-0805">Transcription regulation</keyword>
<dbReference type="InterPro" id="IPR020449">
    <property type="entry name" value="Tscrpt_reg_AraC-type_HTH"/>
</dbReference>
<dbReference type="PRINTS" id="PR00032">
    <property type="entry name" value="HTHARAC"/>
</dbReference>
<dbReference type="RefSeq" id="WP_188531319.1">
    <property type="nucleotide sequence ID" value="NZ_BMGR01000007.1"/>
</dbReference>
<keyword evidence="3" id="KW-0804">Transcription</keyword>
<dbReference type="EMBL" id="BMGR01000007">
    <property type="protein sequence ID" value="GGG06471.1"/>
    <property type="molecule type" value="Genomic_DNA"/>
</dbReference>
<evidence type="ECO:0000313" key="5">
    <source>
        <dbReference type="EMBL" id="GGG06471.1"/>
    </source>
</evidence>
<organism evidence="5 6">
    <name type="scientific">Paenibacillus abyssi</name>
    <dbReference type="NCBI Taxonomy" id="1340531"/>
    <lineage>
        <taxon>Bacteria</taxon>
        <taxon>Bacillati</taxon>
        <taxon>Bacillota</taxon>
        <taxon>Bacilli</taxon>
        <taxon>Bacillales</taxon>
        <taxon>Paenibacillaceae</taxon>
        <taxon>Paenibacillus</taxon>
    </lineage>
</organism>
<name>A0A917D107_9BACL</name>
<evidence type="ECO:0000256" key="2">
    <source>
        <dbReference type="ARBA" id="ARBA00023125"/>
    </source>
</evidence>
<keyword evidence="6" id="KW-1185">Reference proteome</keyword>
<proteinExistence type="predicted"/>
<evidence type="ECO:0000259" key="4">
    <source>
        <dbReference type="PROSITE" id="PS01124"/>
    </source>
</evidence>
<reference evidence="5" key="1">
    <citation type="journal article" date="2014" name="Int. J. Syst. Evol. Microbiol.">
        <title>Complete genome sequence of Corynebacterium casei LMG S-19264T (=DSM 44701T), isolated from a smear-ripened cheese.</title>
        <authorList>
            <consortium name="US DOE Joint Genome Institute (JGI-PGF)"/>
            <person name="Walter F."/>
            <person name="Albersmeier A."/>
            <person name="Kalinowski J."/>
            <person name="Ruckert C."/>
        </authorList>
    </citation>
    <scope>NUCLEOTIDE SEQUENCE</scope>
    <source>
        <strain evidence="5">CGMCC 1.12987</strain>
    </source>
</reference>
<dbReference type="Gene3D" id="1.10.10.60">
    <property type="entry name" value="Homeodomain-like"/>
    <property type="match status" value="2"/>
</dbReference>